<proteinExistence type="predicted"/>
<organism evidence="2">
    <name type="scientific">Arion vulgaris</name>
    <dbReference type="NCBI Taxonomy" id="1028688"/>
    <lineage>
        <taxon>Eukaryota</taxon>
        <taxon>Metazoa</taxon>
        <taxon>Spiralia</taxon>
        <taxon>Lophotrochozoa</taxon>
        <taxon>Mollusca</taxon>
        <taxon>Gastropoda</taxon>
        <taxon>Heterobranchia</taxon>
        <taxon>Euthyneura</taxon>
        <taxon>Panpulmonata</taxon>
        <taxon>Eupulmonata</taxon>
        <taxon>Stylommatophora</taxon>
        <taxon>Helicina</taxon>
        <taxon>Arionoidea</taxon>
        <taxon>Arionidae</taxon>
        <taxon>Arion</taxon>
    </lineage>
</organism>
<feature type="compositionally biased region" description="Low complexity" evidence="1">
    <location>
        <begin position="12"/>
        <end position="27"/>
    </location>
</feature>
<accession>A0A0B7C514</accession>
<evidence type="ECO:0000313" key="2">
    <source>
        <dbReference type="EMBL" id="CEK99726.1"/>
    </source>
</evidence>
<feature type="compositionally biased region" description="Acidic residues" evidence="1">
    <location>
        <begin position="69"/>
        <end position="83"/>
    </location>
</feature>
<feature type="non-terminal residue" evidence="2">
    <location>
        <position position="1"/>
    </location>
</feature>
<evidence type="ECO:0000256" key="1">
    <source>
        <dbReference type="SAM" id="MobiDB-lite"/>
    </source>
</evidence>
<feature type="region of interest" description="Disordered" evidence="1">
    <location>
        <begin position="1"/>
        <end position="83"/>
    </location>
</feature>
<dbReference type="EMBL" id="HACG01052855">
    <property type="protein sequence ID" value="CEK99726.1"/>
    <property type="molecule type" value="Transcribed_RNA"/>
</dbReference>
<gene>
    <name evidence="2" type="primary">ORF221989</name>
</gene>
<feature type="compositionally biased region" description="Basic and acidic residues" evidence="1">
    <location>
        <begin position="28"/>
        <end position="52"/>
    </location>
</feature>
<dbReference type="AlphaFoldDB" id="A0A0B7C514"/>
<sequence length="83" mass="9012">RKLHCVATEVNSQSSSCTSLPQSSPLTIKDKRSTPLASKDKQSTPLASKDENSVLSTSFQTSSKQDLYNLDETDDMNDDGSNT</sequence>
<protein>
    <submittedName>
        <fullName evidence="2">Uncharacterized protein</fullName>
    </submittedName>
</protein>
<reference evidence="2" key="1">
    <citation type="submission" date="2014-12" db="EMBL/GenBank/DDBJ databases">
        <title>Insight into the proteome of Arion vulgaris.</title>
        <authorList>
            <person name="Aradska J."/>
            <person name="Bulat T."/>
            <person name="Smidak R."/>
            <person name="Sarate P."/>
            <person name="Gangsoo J."/>
            <person name="Sialana F."/>
            <person name="Bilban M."/>
            <person name="Lubec G."/>
        </authorList>
    </citation>
    <scope>NUCLEOTIDE SEQUENCE</scope>
    <source>
        <tissue evidence="2">Skin</tissue>
    </source>
</reference>
<name>A0A0B7C514_9EUPU</name>
<feature type="compositionally biased region" description="Polar residues" evidence="1">
    <location>
        <begin position="53"/>
        <end position="66"/>
    </location>
</feature>
<feature type="non-terminal residue" evidence="2">
    <location>
        <position position="83"/>
    </location>
</feature>